<evidence type="ECO:0000313" key="1">
    <source>
        <dbReference type="EMBL" id="QDT33747.1"/>
    </source>
</evidence>
<name>A0A517QQ65_9PLAN</name>
<accession>A0A517QQ65</accession>
<proteinExistence type="predicted"/>
<dbReference type="OrthoDB" id="275908at2"/>
<dbReference type="Proteomes" id="UP000315724">
    <property type="component" value="Chromosome"/>
</dbReference>
<sequence>MPDRDDIPRIFYSEYTELPFAKCIDCECDLFESETVYTVVKHIVGKETVFEMAICMSCAIRMREQYSEETSRNIQAYIETKLREKLLARIHSLEESDLEESDLEEEEFTVEDGLATCSFCGADRSGTHRYEMVGLFQENELLLDSGQGISFSSPMMLCQECNSEVGKLISKQTRDTWDRFVEEHFDGPPGVEIDGPTVEPILF</sequence>
<dbReference type="KEGG" id="tpol:Mal48_30020"/>
<dbReference type="EMBL" id="CP036267">
    <property type="protein sequence ID" value="QDT33747.1"/>
    <property type="molecule type" value="Genomic_DNA"/>
</dbReference>
<dbReference type="AlphaFoldDB" id="A0A517QQ65"/>
<evidence type="ECO:0000313" key="2">
    <source>
        <dbReference type="Proteomes" id="UP000315724"/>
    </source>
</evidence>
<organism evidence="1 2">
    <name type="scientific">Thalassoglobus polymorphus</name>
    <dbReference type="NCBI Taxonomy" id="2527994"/>
    <lineage>
        <taxon>Bacteria</taxon>
        <taxon>Pseudomonadati</taxon>
        <taxon>Planctomycetota</taxon>
        <taxon>Planctomycetia</taxon>
        <taxon>Planctomycetales</taxon>
        <taxon>Planctomycetaceae</taxon>
        <taxon>Thalassoglobus</taxon>
    </lineage>
</organism>
<dbReference type="RefSeq" id="WP_145200555.1">
    <property type="nucleotide sequence ID" value="NZ_CP036267.1"/>
</dbReference>
<protein>
    <submittedName>
        <fullName evidence="1">Uncharacterized protein</fullName>
    </submittedName>
</protein>
<gene>
    <name evidence="1" type="ORF">Mal48_30020</name>
</gene>
<reference evidence="1 2" key="1">
    <citation type="submission" date="2019-02" db="EMBL/GenBank/DDBJ databases">
        <title>Deep-cultivation of Planctomycetes and their phenomic and genomic characterization uncovers novel biology.</title>
        <authorList>
            <person name="Wiegand S."/>
            <person name="Jogler M."/>
            <person name="Boedeker C."/>
            <person name="Pinto D."/>
            <person name="Vollmers J."/>
            <person name="Rivas-Marin E."/>
            <person name="Kohn T."/>
            <person name="Peeters S.H."/>
            <person name="Heuer A."/>
            <person name="Rast P."/>
            <person name="Oberbeckmann S."/>
            <person name="Bunk B."/>
            <person name="Jeske O."/>
            <person name="Meyerdierks A."/>
            <person name="Storesund J.E."/>
            <person name="Kallscheuer N."/>
            <person name="Luecker S."/>
            <person name="Lage O.M."/>
            <person name="Pohl T."/>
            <person name="Merkel B.J."/>
            <person name="Hornburger P."/>
            <person name="Mueller R.-W."/>
            <person name="Bruemmer F."/>
            <person name="Labrenz M."/>
            <person name="Spormann A.M."/>
            <person name="Op den Camp H."/>
            <person name="Overmann J."/>
            <person name="Amann R."/>
            <person name="Jetten M.S.M."/>
            <person name="Mascher T."/>
            <person name="Medema M.H."/>
            <person name="Devos D.P."/>
            <person name="Kaster A.-K."/>
            <person name="Ovreas L."/>
            <person name="Rohde M."/>
            <person name="Galperin M.Y."/>
            <person name="Jogler C."/>
        </authorList>
    </citation>
    <scope>NUCLEOTIDE SEQUENCE [LARGE SCALE GENOMIC DNA]</scope>
    <source>
        <strain evidence="1 2">Mal48</strain>
    </source>
</reference>
<keyword evidence="2" id="KW-1185">Reference proteome</keyword>